<evidence type="ECO:0000256" key="1">
    <source>
        <dbReference type="SAM" id="MobiDB-lite"/>
    </source>
</evidence>
<reference evidence="2" key="2">
    <citation type="journal article" date="2021" name="Genome Biol. Evol.">
        <title>Developing a high-quality reference genome for a parasitic bivalve with doubly uniparental inheritance (Bivalvia: Unionida).</title>
        <authorList>
            <person name="Smith C.H."/>
        </authorList>
    </citation>
    <scope>NUCLEOTIDE SEQUENCE</scope>
    <source>
        <strain evidence="2">CHS0354</strain>
        <tissue evidence="2">Mantle</tissue>
    </source>
</reference>
<organism evidence="2 3">
    <name type="scientific">Potamilus streckersoni</name>
    <dbReference type="NCBI Taxonomy" id="2493646"/>
    <lineage>
        <taxon>Eukaryota</taxon>
        <taxon>Metazoa</taxon>
        <taxon>Spiralia</taxon>
        <taxon>Lophotrochozoa</taxon>
        <taxon>Mollusca</taxon>
        <taxon>Bivalvia</taxon>
        <taxon>Autobranchia</taxon>
        <taxon>Heteroconchia</taxon>
        <taxon>Palaeoheterodonta</taxon>
        <taxon>Unionida</taxon>
        <taxon>Unionoidea</taxon>
        <taxon>Unionidae</taxon>
        <taxon>Ambleminae</taxon>
        <taxon>Lampsilini</taxon>
        <taxon>Potamilus</taxon>
    </lineage>
</organism>
<feature type="region of interest" description="Disordered" evidence="1">
    <location>
        <begin position="1"/>
        <end position="27"/>
    </location>
</feature>
<keyword evidence="3" id="KW-1185">Reference proteome</keyword>
<dbReference type="EMBL" id="JAEAOA010002251">
    <property type="protein sequence ID" value="KAK3590777.1"/>
    <property type="molecule type" value="Genomic_DNA"/>
</dbReference>
<reference evidence="2" key="3">
    <citation type="submission" date="2023-05" db="EMBL/GenBank/DDBJ databases">
        <authorList>
            <person name="Smith C.H."/>
        </authorList>
    </citation>
    <scope>NUCLEOTIDE SEQUENCE</scope>
    <source>
        <strain evidence="2">CHS0354</strain>
        <tissue evidence="2">Mantle</tissue>
    </source>
</reference>
<reference evidence="2" key="1">
    <citation type="journal article" date="2021" name="Genome Biol. Evol.">
        <title>A High-Quality Reference Genome for a Parasitic Bivalve with Doubly Uniparental Inheritance (Bivalvia: Unionida).</title>
        <authorList>
            <person name="Smith C.H."/>
        </authorList>
    </citation>
    <scope>NUCLEOTIDE SEQUENCE</scope>
    <source>
        <strain evidence="2">CHS0354</strain>
    </source>
</reference>
<feature type="compositionally biased region" description="Polar residues" evidence="1">
    <location>
        <begin position="200"/>
        <end position="224"/>
    </location>
</feature>
<proteinExistence type="predicted"/>
<protein>
    <submittedName>
        <fullName evidence="2">Uncharacterized protein</fullName>
    </submittedName>
</protein>
<feature type="compositionally biased region" description="Polar residues" evidence="1">
    <location>
        <begin position="530"/>
        <end position="554"/>
    </location>
</feature>
<feature type="region of interest" description="Disordered" evidence="1">
    <location>
        <begin position="200"/>
        <end position="236"/>
    </location>
</feature>
<feature type="compositionally biased region" description="Polar residues" evidence="1">
    <location>
        <begin position="1"/>
        <end position="11"/>
    </location>
</feature>
<feature type="compositionally biased region" description="Low complexity" evidence="1">
    <location>
        <begin position="225"/>
        <end position="236"/>
    </location>
</feature>
<evidence type="ECO:0000313" key="3">
    <source>
        <dbReference type="Proteomes" id="UP001195483"/>
    </source>
</evidence>
<accession>A0AAE0VVJ1</accession>
<dbReference type="Proteomes" id="UP001195483">
    <property type="component" value="Unassembled WGS sequence"/>
</dbReference>
<feature type="compositionally biased region" description="Low complexity" evidence="1">
    <location>
        <begin position="802"/>
        <end position="811"/>
    </location>
</feature>
<gene>
    <name evidence="2" type="ORF">CHS0354_038715</name>
</gene>
<feature type="compositionally biased region" description="Low complexity" evidence="1">
    <location>
        <begin position="555"/>
        <end position="566"/>
    </location>
</feature>
<feature type="region of interest" description="Disordered" evidence="1">
    <location>
        <begin position="787"/>
        <end position="811"/>
    </location>
</feature>
<name>A0AAE0VVJ1_9BIVA</name>
<feature type="region of interest" description="Disordered" evidence="1">
    <location>
        <begin position="530"/>
        <end position="566"/>
    </location>
</feature>
<evidence type="ECO:0000313" key="2">
    <source>
        <dbReference type="EMBL" id="KAK3590777.1"/>
    </source>
</evidence>
<comment type="caution">
    <text evidence="2">The sequence shown here is derived from an EMBL/GenBank/DDBJ whole genome shotgun (WGS) entry which is preliminary data.</text>
</comment>
<feature type="compositionally biased region" description="Gly residues" evidence="1">
    <location>
        <begin position="791"/>
        <end position="801"/>
    </location>
</feature>
<sequence>MSSIEQLSASMSVDDADQSNNNNPATESFDMTVLRHLTEDENSQIPKQQADGYYEQVDTTTNTTTTQGANGLGSGFAQPVFGLAATPNQHASFTSGSIPKFDTLALNAPSFGDLAPCGGPAFGNATSFATLPFGTSNMSSRASGSNFRSDADRFTNNRRVDATNKTISSILINDGNYQNLNHSGDESHGHEISTNITTIKHGSTNFESTSGTPTDVCRSRNTAPSKTDSSSSRSGGTDAIFSKEYVPQNVFACPQIFLDATSHNNRNSSSLFGNQGAKSFRSTESSQTVSYSGGKFSSESTGGVGYQGFGISQHQEQSTSVTEQVGTTSSMSSIELLSASMSVDDADQSNNNNPATESFDMTVLRHLTEDENSQIPKQQADGYYEQVDTTTNTTTTQGTNGLGSGFAQPVFGLAATPNQHASFTSGSIPKFDTLALNAPSFGDLAPCGGPAFGNATSFATLPFGTSNMSSRASGSNFRSDADRFTNNRRVDATNKTISSILINDGNYQNLNHSGDESHGHEISTNITTIKHGSTNFESTSGTPTDVCRSRNTAPSKTDSSSSRSGGTDAIFSKEYVPQNVFACPQIFLDATSHNNRNSSSLFGNQGAKSFRSTESSQTVSYSGGKFSSESTGGVGYQGFGISQHQEQSTSVTGQVGTTSSISSIELLSASMSVDDVDQSSNNNPATESFDMTVLRHLTEDENSQIPKQQADGYYEQVDTTTNTTTIQGANGLGSGFAQPVFGLAATPNPHASSMPGFESLVQASNLQSSESTFGSISSFATTTFGTLGSENLGGSGGGTFGSGPSFTAYRS</sequence>
<dbReference type="AlphaFoldDB" id="A0AAE0VVJ1"/>